<dbReference type="Proteomes" id="UP001217089">
    <property type="component" value="Unassembled WGS sequence"/>
</dbReference>
<comment type="caution">
    <text evidence="3">The sequence shown here is derived from an EMBL/GenBank/DDBJ whole genome shotgun (WGS) entry which is preliminary data.</text>
</comment>
<evidence type="ECO:0000313" key="4">
    <source>
        <dbReference type="Proteomes" id="UP001217089"/>
    </source>
</evidence>
<feature type="region of interest" description="Disordered" evidence="1">
    <location>
        <begin position="248"/>
        <end position="286"/>
    </location>
</feature>
<sequence>MAASRPGNPDRGWNDPPVFDYQAASTVQSSPRRHLLNKRVAFPATNQGQENKVANTSATLNPSEPPPLPVHILPPAANTATPTPVPLLIPTLQIGDPSQTEPTPSSGSSTSIDCENLAAILERLQIPSSEGLQDFIKQTFDEAVSKCTKLQPWVLEDINRKLQLFMEMWTAGQLSESVKCRMCKMAEDISKGLYENAWKAHLNIMVDYTAEVNQWMVGIKRLIHELKESSSQCKENSNTVLSGNILIPTAADNESESSSGIPNPNIETEDPNNKGDSTTPDDEKKS</sequence>
<keyword evidence="4" id="KW-1185">Reference proteome</keyword>
<proteinExistence type="predicted"/>
<feature type="compositionally biased region" description="Polar residues" evidence="1">
    <location>
        <begin position="44"/>
        <end position="61"/>
    </location>
</feature>
<feature type="domain" description="SRA1/Sec31" evidence="2">
    <location>
        <begin position="98"/>
        <end position="236"/>
    </location>
</feature>
<protein>
    <recommendedName>
        <fullName evidence="2">SRA1/Sec31 domain-containing protein</fullName>
    </recommendedName>
</protein>
<name>A0ABQ9E4P2_TEGGR</name>
<dbReference type="InterPro" id="IPR040243">
    <property type="entry name" value="Steroid_recept_RNA_1"/>
</dbReference>
<dbReference type="PANTHER" id="PTHR18834:SF2">
    <property type="entry name" value="STEROID RECEPTOR RNA ACTIVATOR 1"/>
    <property type="match status" value="1"/>
</dbReference>
<dbReference type="PANTHER" id="PTHR18834">
    <property type="entry name" value="STEROID RECEPTOR RNA ACTIVATOR 1"/>
    <property type="match status" value="1"/>
</dbReference>
<evidence type="ECO:0000313" key="3">
    <source>
        <dbReference type="EMBL" id="KAJ8298527.1"/>
    </source>
</evidence>
<dbReference type="Pfam" id="PF07304">
    <property type="entry name" value="SRA1"/>
    <property type="match status" value="1"/>
</dbReference>
<gene>
    <name evidence="3" type="ORF">KUTeg_025058</name>
</gene>
<accession>A0ABQ9E4P2</accession>
<evidence type="ECO:0000256" key="1">
    <source>
        <dbReference type="SAM" id="MobiDB-lite"/>
    </source>
</evidence>
<feature type="compositionally biased region" description="Polar residues" evidence="1">
    <location>
        <begin position="256"/>
        <end position="266"/>
    </location>
</feature>
<reference evidence="3 4" key="1">
    <citation type="submission" date="2022-12" db="EMBL/GenBank/DDBJ databases">
        <title>Chromosome-level genome of Tegillarca granosa.</title>
        <authorList>
            <person name="Kim J."/>
        </authorList>
    </citation>
    <scope>NUCLEOTIDE SEQUENCE [LARGE SCALE GENOMIC DNA]</scope>
    <source>
        <strain evidence="3">Teg-2019</strain>
        <tissue evidence="3">Adductor muscle</tissue>
    </source>
</reference>
<feature type="region of interest" description="Disordered" evidence="1">
    <location>
        <begin position="41"/>
        <end position="64"/>
    </location>
</feature>
<organism evidence="3 4">
    <name type="scientific">Tegillarca granosa</name>
    <name type="common">Malaysian cockle</name>
    <name type="synonym">Anadara granosa</name>
    <dbReference type="NCBI Taxonomy" id="220873"/>
    <lineage>
        <taxon>Eukaryota</taxon>
        <taxon>Metazoa</taxon>
        <taxon>Spiralia</taxon>
        <taxon>Lophotrochozoa</taxon>
        <taxon>Mollusca</taxon>
        <taxon>Bivalvia</taxon>
        <taxon>Autobranchia</taxon>
        <taxon>Pteriomorphia</taxon>
        <taxon>Arcoida</taxon>
        <taxon>Arcoidea</taxon>
        <taxon>Arcidae</taxon>
        <taxon>Tegillarca</taxon>
    </lineage>
</organism>
<feature type="region of interest" description="Disordered" evidence="1">
    <location>
        <begin position="92"/>
        <end position="111"/>
    </location>
</feature>
<dbReference type="Gene3D" id="1.20.940.10">
    <property type="entry name" value="Functional domain of the splicing factor Prp18"/>
    <property type="match status" value="1"/>
</dbReference>
<dbReference type="InterPro" id="IPR009917">
    <property type="entry name" value="SRA1/Sec31"/>
</dbReference>
<dbReference type="EMBL" id="JARBDR010000923">
    <property type="protein sequence ID" value="KAJ8298527.1"/>
    <property type="molecule type" value="Genomic_DNA"/>
</dbReference>
<evidence type="ECO:0000259" key="2">
    <source>
        <dbReference type="Pfam" id="PF07304"/>
    </source>
</evidence>